<keyword evidence="4" id="KW-0677">Repeat</keyword>
<comment type="function">
    <text evidence="1">May be involved in transcriptional regulation.</text>
</comment>
<dbReference type="Ensembl" id="ENSOKIT00005102753.1">
    <property type="protein sequence ID" value="ENSOKIP00005096038.1"/>
    <property type="gene ID" value="ENSOKIG00005042010.1"/>
</dbReference>
<keyword evidence="9" id="KW-0804">Transcription</keyword>
<dbReference type="GO" id="GO:0000978">
    <property type="term" value="F:RNA polymerase II cis-regulatory region sequence-specific DNA binding"/>
    <property type="evidence" value="ECO:0007669"/>
    <property type="project" value="TreeGrafter"/>
</dbReference>
<name>A0A8C7K0P3_ONCKI</name>
<evidence type="ECO:0000256" key="8">
    <source>
        <dbReference type="ARBA" id="ARBA00023125"/>
    </source>
</evidence>
<evidence type="ECO:0000259" key="13">
    <source>
        <dbReference type="PROSITE" id="PS50157"/>
    </source>
</evidence>
<dbReference type="PANTHER" id="PTHR23226:SF416">
    <property type="entry name" value="FI01424P"/>
    <property type="match status" value="1"/>
</dbReference>
<dbReference type="FunFam" id="3.30.160.60:FF:002343">
    <property type="entry name" value="Zinc finger protein 33A"/>
    <property type="match status" value="1"/>
</dbReference>
<dbReference type="PANTHER" id="PTHR23226">
    <property type="entry name" value="ZINC FINGER AND SCAN DOMAIN-CONTAINING"/>
    <property type="match status" value="1"/>
</dbReference>
<dbReference type="GO" id="GO:0005634">
    <property type="term" value="C:nucleus"/>
    <property type="evidence" value="ECO:0007669"/>
    <property type="project" value="UniProtKB-SubCell"/>
</dbReference>
<dbReference type="Proteomes" id="UP000694557">
    <property type="component" value="Unassembled WGS sequence"/>
</dbReference>
<keyword evidence="6" id="KW-0862">Zinc</keyword>
<comment type="subcellular location">
    <subcellularLocation>
        <location evidence="2">Nucleus</location>
    </subcellularLocation>
</comment>
<dbReference type="GeneTree" id="ENSGT01150000286939"/>
<dbReference type="PROSITE" id="PS00028">
    <property type="entry name" value="ZINC_FINGER_C2H2_1"/>
    <property type="match status" value="2"/>
</dbReference>
<evidence type="ECO:0000256" key="3">
    <source>
        <dbReference type="ARBA" id="ARBA00022723"/>
    </source>
</evidence>
<keyword evidence="7" id="KW-0805">Transcription regulation</keyword>
<keyword evidence="15" id="KW-1185">Reference proteome</keyword>
<dbReference type="InterPro" id="IPR036236">
    <property type="entry name" value="Znf_C2H2_sf"/>
</dbReference>
<evidence type="ECO:0000256" key="10">
    <source>
        <dbReference type="ARBA" id="ARBA00023242"/>
    </source>
</evidence>
<evidence type="ECO:0000256" key="7">
    <source>
        <dbReference type="ARBA" id="ARBA00023015"/>
    </source>
</evidence>
<feature type="domain" description="C2H2-type" evidence="13">
    <location>
        <begin position="132"/>
        <end position="159"/>
    </location>
</feature>
<evidence type="ECO:0000256" key="11">
    <source>
        <dbReference type="PROSITE-ProRule" id="PRU00042"/>
    </source>
</evidence>
<reference evidence="14" key="1">
    <citation type="submission" date="2025-08" db="UniProtKB">
        <authorList>
            <consortium name="Ensembl"/>
        </authorList>
    </citation>
    <scope>IDENTIFICATION</scope>
</reference>
<feature type="compositionally biased region" description="Polar residues" evidence="12">
    <location>
        <begin position="81"/>
        <end position="92"/>
    </location>
</feature>
<accession>A0A8C7K0P3</accession>
<dbReference type="AlphaFoldDB" id="A0A8C7K0P3"/>
<keyword evidence="8" id="KW-0238">DNA-binding</keyword>
<reference evidence="14" key="2">
    <citation type="submission" date="2025-09" db="UniProtKB">
        <authorList>
            <consortium name="Ensembl"/>
        </authorList>
    </citation>
    <scope>IDENTIFICATION</scope>
</reference>
<evidence type="ECO:0000313" key="15">
    <source>
        <dbReference type="Proteomes" id="UP000694557"/>
    </source>
</evidence>
<dbReference type="PROSITE" id="PS50157">
    <property type="entry name" value="ZINC_FINGER_C2H2_2"/>
    <property type="match status" value="3"/>
</dbReference>
<dbReference type="GO" id="GO:0000981">
    <property type="term" value="F:DNA-binding transcription factor activity, RNA polymerase II-specific"/>
    <property type="evidence" value="ECO:0007669"/>
    <property type="project" value="TreeGrafter"/>
</dbReference>
<dbReference type="InterPro" id="IPR013087">
    <property type="entry name" value="Znf_C2H2_type"/>
</dbReference>
<keyword evidence="5 11" id="KW-0863">Zinc-finger</keyword>
<protein>
    <recommendedName>
        <fullName evidence="13">C2H2-type domain-containing protein</fullName>
    </recommendedName>
</protein>
<keyword evidence="3" id="KW-0479">Metal-binding</keyword>
<feature type="domain" description="C2H2-type" evidence="13">
    <location>
        <begin position="104"/>
        <end position="131"/>
    </location>
</feature>
<evidence type="ECO:0000313" key="14">
    <source>
        <dbReference type="Ensembl" id="ENSOKIP00005096038.1"/>
    </source>
</evidence>
<evidence type="ECO:0000256" key="5">
    <source>
        <dbReference type="ARBA" id="ARBA00022771"/>
    </source>
</evidence>
<evidence type="ECO:0000256" key="12">
    <source>
        <dbReference type="SAM" id="MobiDB-lite"/>
    </source>
</evidence>
<dbReference type="Gene3D" id="3.30.160.60">
    <property type="entry name" value="Classic Zinc Finger"/>
    <property type="match status" value="3"/>
</dbReference>
<keyword evidence="10" id="KW-0539">Nucleus</keyword>
<evidence type="ECO:0000256" key="9">
    <source>
        <dbReference type="ARBA" id="ARBA00023163"/>
    </source>
</evidence>
<dbReference type="Pfam" id="PF00096">
    <property type="entry name" value="zf-C2H2"/>
    <property type="match status" value="3"/>
</dbReference>
<evidence type="ECO:0000256" key="4">
    <source>
        <dbReference type="ARBA" id="ARBA00022737"/>
    </source>
</evidence>
<evidence type="ECO:0000256" key="1">
    <source>
        <dbReference type="ARBA" id="ARBA00003767"/>
    </source>
</evidence>
<dbReference type="SUPFAM" id="SSF57667">
    <property type="entry name" value="beta-beta-alpha zinc fingers"/>
    <property type="match status" value="2"/>
</dbReference>
<proteinExistence type="predicted"/>
<dbReference type="SMART" id="SM00355">
    <property type="entry name" value="ZnF_C2H2"/>
    <property type="match status" value="3"/>
</dbReference>
<sequence>MGLEISREWECLNRNAPSIHPSTPQINERQHYAVGFTQIRPTEIIQAPRSLASLHRHSEIPGRGVQQPAHTSLPVGHFRPSATTSSHSSNLANHIRPGTIERPYGCPNCHKKFVHESDLRQHVVIHTRKRVFACTLCEKSFVSPSKLQVHQNVHTGEKPFSCAQCGRRFSQSSNLNRHQKHSLVPGTMTAVSWAGKRSHVAGIDKGRELWIRCHGWRRGGVHLNWSI</sequence>
<feature type="domain" description="C2H2-type" evidence="13">
    <location>
        <begin position="160"/>
        <end position="180"/>
    </location>
</feature>
<dbReference type="GO" id="GO:0008270">
    <property type="term" value="F:zinc ion binding"/>
    <property type="evidence" value="ECO:0007669"/>
    <property type="project" value="UniProtKB-KW"/>
</dbReference>
<feature type="region of interest" description="Disordered" evidence="12">
    <location>
        <begin position="61"/>
        <end position="96"/>
    </location>
</feature>
<dbReference type="FunFam" id="3.30.160.60:FF:000425">
    <property type="entry name" value="PLAG1 like zinc finger 1"/>
    <property type="match status" value="1"/>
</dbReference>
<dbReference type="FunFam" id="3.30.160.60:FF:000097">
    <property type="entry name" value="Zinc finger protein"/>
    <property type="match status" value="1"/>
</dbReference>
<evidence type="ECO:0000256" key="6">
    <source>
        <dbReference type="ARBA" id="ARBA00022833"/>
    </source>
</evidence>
<evidence type="ECO:0000256" key="2">
    <source>
        <dbReference type="ARBA" id="ARBA00004123"/>
    </source>
</evidence>
<organism evidence="14 15">
    <name type="scientific">Oncorhynchus kisutch</name>
    <name type="common">Coho salmon</name>
    <name type="synonym">Salmo kisutch</name>
    <dbReference type="NCBI Taxonomy" id="8019"/>
    <lineage>
        <taxon>Eukaryota</taxon>
        <taxon>Metazoa</taxon>
        <taxon>Chordata</taxon>
        <taxon>Craniata</taxon>
        <taxon>Vertebrata</taxon>
        <taxon>Euteleostomi</taxon>
        <taxon>Actinopterygii</taxon>
        <taxon>Neopterygii</taxon>
        <taxon>Teleostei</taxon>
        <taxon>Protacanthopterygii</taxon>
        <taxon>Salmoniformes</taxon>
        <taxon>Salmonidae</taxon>
        <taxon>Salmoninae</taxon>
        <taxon>Oncorhynchus</taxon>
    </lineage>
</organism>